<organism evidence="2 3">
    <name type="scientific">Bordetella genomosp. 4</name>
    <dbReference type="NCBI Taxonomy" id="463044"/>
    <lineage>
        <taxon>Bacteria</taxon>
        <taxon>Pseudomonadati</taxon>
        <taxon>Pseudomonadota</taxon>
        <taxon>Betaproteobacteria</taxon>
        <taxon>Burkholderiales</taxon>
        <taxon>Alcaligenaceae</taxon>
        <taxon>Bordetella</taxon>
    </lineage>
</organism>
<gene>
    <name evidence="2" type="ORF">CAL20_08290</name>
</gene>
<evidence type="ECO:0000259" key="1">
    <source>
        <dbReference type="Pfam" id="PF08909"/>
    </source>
</evidence>
<dbReference type="Proteomes" id="UP000216885">
    <property type="component" value="Unassembled WGS sequence"/>
</dbReference>
<dbReference type="InterPro" id="IPR015005">
    <property type="entry name" value="DUF1854"/>
</dbReference>
<protein>
    <recommendedName>
        <fullName evidence="1">DUF1854 domain-containing protein</fullName>
    </recommendedName>
</protein>
<proteinExistence type="predicted"/>
<keyword evidence="3" id="KW-1185">Reference proteome</keyword>
<dbReference type="AlphaFoldDB" id="A0A261U948"/>
<dbReference type="Pfam" id="PF08909">
    <property type="entry name" value="DUF1854"/>
    <property type="match status" value="1"/>
</dbReference>
<accession>A0A261U948</accession>
<dbReference type="EMBL" id="NEVQ01000012">
    <property type="protein sequence ID" value="OZI57393.1"/>
    <property type="molecule type" value="Genomic_DNA"/>
</dbReference>
<name>A0A261U948_9BORD</name>
<evidence type="ECO:0000313" key="2">
    <source>
        <dbReference type="EMBL" id="OZI57393.1"/>
    </source>
</evidence>
<comment type="caution">
    <text evidence="2">The sequence shown here is derived from an EMBL/GenBank/DDBJ whole genome shotgun (WGS) entry which is preliminary data.</text>
</comment>
<sequence length="158" mass="17930">MNNTKPAFSLRLNVSGRWVYVSSEGQTHEDVQVVRAFPISDPLHGISIVSADGYELLWLDTLDDLPRETQQQVNDALASREFMPEILRINAVSTYATPSVWDVQTDRGDTSFTLKGEEDIRRLVGQTLLIDDSHGIHYLIRDVAALDKHSRRLLDHFL</sequence>
<feature type="domain" description="DUF1854" evidence="1">
    <location>
        <begin position="28"/>
        <end position="157"/>
    </location>
</feature>
<reference evidence="2 3" key="1">
    <citation type="submission" date="2017-05" db="EMBL/GenBank/DDBJ databases">
        <title>Complete and WGS of Bordetella genogroups.</title>
        <authorList>
            <person name="Spilker T."/>
            <person name="LiPuma J."/>
        </authorList>
    </citation>
    <scope>NUCLEOTIDE SEQUENCE [LARGE SCALE GENOMIC DNA]</scope>
    <source>
        <strain evidence="2 3">AU9919</strain>
    </source>
</reference>
<evidence type="ECO:0000313" key="3">
    <source>
        <dbReference type="Proteomes" id="UP000216885"/>
    </source>
</evidence>
<dbReference type="RefSeq" id="WP_094837616.1">
    <property type="nucleotide sequence ID" value="NZ_NEVQ01000012.1"/>
</dbReference>